<gene>
    <name evidence="1" type="ORF">GCM10012289_22870</name>
</gene>
<dbReference type="Proteomes" id="UP000646523">
    <property type="component" value="Unassembled WGS sequence"/>
</dbReference>
<protein>
    <submittedName>
        <fullName evidence="1">Uncharacterized protein</fullName>
    </submittedName>
</protein>
<proteinExistence type="predicted"/>
<evidence type="ECO:0000313" key="2">
    <source>
        <dbReference type="Proteomes" id="UP000646523"/>
    </source>
</evidence>
<keyword evidence="2" id="KW-1185">Reference proteome</keyword>
<sequence length="75" mass="7880">MCGRGVSGSSSAPTLGSLRLTSRGQESALRLLCSSREGLSRLVADWGPHPQIEQLCDELTPELLGAFADRPAGRG</sequence>
<accession>A0A917YU87</accession>
<reference evidence="1" key="2">
    <citation type="submission" date="2020-09" db="EMBL/GenBank/DDBJ databases">
        <authorList>
            <person name="Sun Q."/>
            <person name="Zhou Y."/>
        </authorList>
    </citation>
    <scope>NUCLEOTIDE SEQUENCE</scope>
    <source>
        <strain evidence="1">CGMCC 4.7368</strain>
    </source>
</reference>
<dbReference type="EMBL" id="BMNH01000005">
    <property type="protein sequence ID" value="GGO67144.1"/>
    <property type="molecule type" value="Genomic_DNA"/>
</dbReference>
<dbReference type="AlphaFoldDB" id="A0A917YU87"/>
<comment type="caution">
    <text evidence="1">The sequence shown here is derived from an EMBL/GenBank/DDBJ whole genome shotgun (WGS) entry which is preliminary data.</text>
</comment>
<organism evidence="1 2">
    <name type="scientific">Nonomuraea cavernae</name>
    <dbReference type="NCBI Taxonomy" id="2045107"/>
    <lineage>
        <taxon>Bacteria</taxon>
        <taxon>Bacillati</taxon>
        <taxon>Actinomycetota</taxon>
        <taxon>Actinomycetes</taxon>
        <taxon>Streptosporangiales</taxon>
        <taxon>Streptosporangiaceae</taxon>
        <taxon>Nonomuraea</taxon>
    </lineage>
</organism>
<evidence type="ECO:0000313" key="1">
    <source>
        <dbReference type="EMBL" id="GGO67144.1"/>
    </source>
</evidence>
<reference evidence="1" key="1">
    <citation type="journal article" date="2014" name="Int. J. Syst. Evol. Microbiol.">
        <title>Complete genome sequence of Corynebacterium casei LMG S-19264T (=DSM 44701T), isolated from a smear-ripened cheese.</title>
        <authorList>
            <consortium name="US DOE Joint Genome Institute (JGI-PGF)"/>
            <person name="Walter F."/>
            <person name="Albersmeier A."/>
            <person name="Kalinowski J."/>
            <person name="Ruckert C."/>
        </authorList>
    </citation>
    <scope>NUCLEOTIDE SEQUENCE</scope>
    <source>
        <strain evidence="1">CGMCC 4.7368</strain>
    </source>
</reference>
<name>A0A917YU87_9ACTN</name>